<sequence>MESQHCNKHLQIVAPLPFRADINEEASESSGSMSSASYAPINPSGFQLGPSTEGRVTGSVGVTKTQRRCPHAWKRRNAGKDLKLIYPQKNAVDLVPPITKVHNLIFGRTWVDSPGEMVMTNLTTLITR</sequence>
<dbReference type="EnsemblPlants" id="Bo9g139380.1">
    <property type="protein sequence ID" value="Bo9g139380.1"/>
    <property type="gene ID" value="Bo9g139380"/>
</dbReference>
<feature type="region of interest" description="Disordered" evidence="1">
    <location>
        <begin position="25"/>
        <end position="68"/>
    </location>
</feature>
<feature type="compositionally biased region" description="Low complexity" evidence="1">
    <location>
        <begin position="28"/>
        <end position="39"/>
    </location>
</feature>
<dbReference type="eggNOG" id="KOG1737">
    <property type="taxonomic scope" value="Eukaryota"/>
</dbReference>
<reference evidence="2" key="2">
    <citation type="submission" date="2015-03" db="UniProtKB">
        <authorList>
            <consortium name="EnsemblPlants"/>
        </authorList>
    </citation>
    <scope>IDENTIFICATION</scope>
</reference>
<reference evidence="2 3" key="1">
    <citation type="journal article" date="2014" name="Genome Biol.">
        <title>Transcriptome and methylome profiling reveals relics of genome dominance in the mesopolyploid Brassica oleracea.</title>
        <authorList>
            <person name="Parkin I.A."/>
            <person name="Koh C."/>
            <person name="Tang H."/>
            <person name="Robinson S.J."/>
            <person name="Kagale S."/>
            <person name="Clarke W.E."/>
            <person name="Town C.D."/>
            <person name="Nixon J."/>
            <person name="Krishnakumar V."/>
            <person name="Bidwell S.L."/>
            <person name="Denoeud F."/>
            <person name="Belcram H."/>
            <person name="Links M.G."/>
            <person name="Just J."/>
            <person name="Clarke C."/>
            <person name="Bender T."/>
            <person name="Huebert T."/>
            <person name="Mason A.S."/>
            <person name="Pires J.C."/>
            <person name="Barker G."/>
            <person name="Moore J."/>
            <person name="Walley P.G."/>
            <person name="Manoli S."/>
            <person name="Batley J."/>
            <person name="Edwards D."/>
            <person name="Nelson M.N."/>
            <person name="Wang X."/>
            <person name="Paterson A.H."/>
            <person name="King G."/>
            <person name="Bancroft I."/>
            <person name="Chalhoub B."/>
            <person name="Sharpe A.G."/>
        </authorList>
    </citation>
    <scope>NUCLEOTIDE SEQUENCE</scope>
    <source>
        <strain evidence="2 3">cv. TO1000</strain>
    </source>
</reference>
<accession>A0A0D3ECS2</accession>
<evidence type="ECO:0000313" key="3">
    <source>
        <dbReference type="Proteomes" id="UP000032141"/>
    </source>
</evidence>
<protein>
    <submittedName>
        <fullName evidence="2">Uncharacterized protein</fullName>
    </submittedName>
</protein>
<dbReference type="STRING" id="109376.A0A0D3ECS2"/>
<proteinExistence type="predicted"/>
<evidence type="ECO:0000313" key="2">
    <source>
        <dbReference type="EnsemblPlants" id="Bo9g139380.1"/>
    </source>
</evidence>
<name>A0A0D3ECS2_BRAOL</name>
<dbReference type="OMA" id="HAWKRRN"/>
<dbReference type="HOGENOM" id="CLU_1962665_0_0_1"/>
<keyword evidence="3" id="KW-1185">Reference proteome</keyword>
<dbReference type="AlphaFoldDB" id="A0A0D3ECS2"/>
<dbReference type="Proteomes" id="UP000032141">
    <property type="component" value="Chromosome C9"/>
</dbReference>
<evidence type="ECO:0000256" key="1">
    <source>
        <dbReference type="SAM" id="MobiDB-lite"/>
    </source>
</evidence>
<organism evidence="2 3">
    <name type="scientific">Brassica oleracea var. oleracea</name>
    <dbReference type="NCBI Taxonomy" id="109376"/>
    <lineage>
        <taxon>Eukaryota</taxon>
        <taxon>Viridiplantae</taxon>
        <taxon>Streptophyta</taxon>
        <taxon>Embryophyta</taxon>
        <taxon>Tracheophyta</taxon>
        <taxon>Spermatophyta</taxon>
        <taxon>Magnoliopsida</taxon>
        <taxon>eudicotyledons</taxon>
        <taxon>Gunneridae</taxon>
        <taxon>Pentapetalae</taxon>
        <taxon>rosids</taxon>
        <taxon>malvids</taxon>
        <taxon>Brassicales</taxon>
        <taxon>Brassicaceae</taxon>
        <taxon>Brassiceae</taxon>
        <taxon>Brassica</taxon>
    </lineage>
</organism>
<dbReference type="Gramene" id="Bo9g139380.1">
    <property type="protein sequence ID" value="Bo9g139380.1"/>
    <property type="gene ID" value="Bo9g139380"/>
</dbReference>